<organism evidence="1 2">
    <name type="scientific">Geoalkalibacter ferrihydriticus</name>
    <dbReference type="NCBI Taxonomy" id="392333"/>
    <lineage>
        <taxon>Bacteria</taxon>
        <taxon>Pseudomonadati</taxon>
        <taxon>Thermodesulfobacteriota</taxon>
        <taxon>Desulfuromonadia</taxon>
        <taxon>Desulfuromonadales</taxon>
        <taxon>Geoalkalibacteraceae</taxon>
        <taxon>Geoalkalibacter</taxon>
    </lineage>
</organism>
<dbReference type="Proteomes" id="UP000182146">
    <property type="component" value="Unassembled WGS sequence"/>
</dbReference>
<reference evidence="1 2" key="1">
    <citation type="submission" date="2016-10" db="EMBL/GenBank/DDBJ databases">
        <authorList>
            <person name="de Groot N.N."/>
        </authorList>
    </citation>
    <scope>NUCLEOTIDE SEQUENCE [LARGE SCALE GENOMIC DNA]</scope>
    <source>
        <strain evidence="1 2">DSM 17813</strain>
    </source>
</reference>
<accession>A0A1G9K0E6</accession>
<proteinExistence type="predicted"/>
<gene>
    <name evidence="1" type="ORF">SAMN05660860_00615</name>
</gene>
<protein>
    <submittedName>
        <fullName evidence="1">Uncharacterized protein</fullName>
    </submittedName>
</protein>
<dbReference type="EMBL" id="FNGU01000001">
    <property type="protein sequence ID" value="SDL43251.1"/>
    <property type="molecule type" value="Genomic_DNA"/>
</dbReference>
<dbReference type="AlphaFoldDB" id="A0A1G9K0E6"/>
<name>A0A1G9K0E6_9BACT</name>
<dbReference type="STRING" id="392333.SAMN05660860_00615"/>
<sequence length="70" mass="7624">MWVAFQRKSAVRGSRWEQLLDREKFGLAGLGANFLFLALGDIARDVEGLAGINLAGVLNLVSIGLVQQRP</sequence>
<evidence type="ECO:0000313" key="1">
    <source>
        <dbReference type="EMBL" id="SDL43251.1"/>
    </source>
</evidence>
<evidence type="ECO:0000313" key="2">
    <source>
        <dbReference type="Proteomes" id="UP000182146"/>
    </source>
</evidence>